<feature type="compositionally biased region" description="Low complexity" evidence="9">
    <location>
        <begin position="246"/>
        <end position="257"/>
    </location>
</feature>
<comment type="caution">
    <text evidence="11">The sequence shown here is derived from an EMBL/GenBank/DDBJ whole genome shotgun (WGS) entry which is preliminary data.</text>
</comment>
<feature type="region of interest" description="Disordered" evidence="9">
    <location>
        <begin position="692"/>
        <end position="807"/>
    </location>
</feature>
<dbReference type="PANTHER" id="PTHR15528:SF5">
    <property type="entry name" value="PEROXISOME PROLIFERATOR-ACTIVATED RECEPTOR GAMMA COACTIVATOR-RELATED PROTEIN 1"/>
    <property type="match status" value="1"/>
</dbReference>
<organism evidence="11 12">
    <name type="scientific">Triplophysa tibetana</name>
    <dbReference type="NCBI Taxonomy" id="1572043"/>
    <lineage>
        <taxon>Eukaryota</taxon>
        <taxon>Metazoa</taxon>
        <taxon>Chordata</taxon>
        <taxon>Craniata</taxon>
        <taxon>Vertebrata</taxon>
        <taxon>Euteleostomi</taxon>
        <taxon>Actinopterygii</taxon>
        <taxon>Neopterygii</taxon>
        <taxon>Teleostei</taxon>
        <taxon>Ostariophysi</taxon>
        <taxon>Cypriniformes</taxon>
        <taxon>Nemacheilidae</taxon>
        <taxon>Triplophysa</taxon>
    </lineage>
</organism>
<dbReference type="InterPro" id="IPR035979">
    <property type="entry name" value="RBD_domain_sf"/>
</dbReference>
<dbReference type="GO" id="GO:0003723">
    <property type="term" value="F:RNA binding"/>
    <property type="evidence" value="ECO:0007669"/>
    <property type="project" value="UniProtKB-UniRule"/>
</dbReference>
<feature type="compositionally biased region" description="Basic residues" evidence="9">
    <location>
        <begin position="741"/>
        <end position="755"/>
    </location>
</feature>
<feature type="region of interest" description="Disordered" evidence="9">
    <location>
        <begin position="598"/>
        <end position="630"/>
    </location>
</feature>
<dbReference type="GO" id="GO:0045944">
    <property type="term" value="P:positive regulation of transcription by RNA polymerase II"/>
    <property type="evidence" value="ECO:0007669"/>
    <property type="project" value="TreeGrafter"/>
</dbReference>
<evidence type="ECO:0000256" key="1">
    <source>
        <dbReference type="ARBA" id="ARBA00004123"/>
    </source>
</evidence>
<proteinExistence type="predicted"/>
<feature type="region of interest" description="Disordered" evidence="9">
    <location>
        <begin position="215"/>
        <end position="274"/>
    </location>
</feature>
<dbReference type="InterPro" id="IPR012677">
    <property type="entry name" value="Nucleotide-bd_a/b_plait_sf"/>
</dbReference>
<feature type="compositionally biased region" description="Low complexity" evidence="9">
    <location>
        <begin position="719"/>
        <end position="740"/>
    </location>
</feature>
<keyword evidence="12" id="KW-1185">Reference proteome</keyword>
<protein>
    <submittedName>
        <fullName evidence="11">PGC-1-related coactivator</fullName>
    </submittedName>
</protein>
<evidence type="ECO:0000313" key="11">
    <source>
        <dbReference type="EMBL" id="KAA0707365.1"/>
    </source>
</evidence>
<feature type="compositionally biased region" description="Acidic residues" evidence="9">
    <location>
        <begin position="218"/>
        <end position="236"/>
    </location>
</feature>
<feature type="region of interest" description="Disordered" evidence="9">
    <location>
        <begin position="126"/>
        <end position="170"/>
    </location>
</feature>
<feature type="region of interest" description="Disordered" evidence="9">
    <location>
        <begin position="442"/>
        <end position="492"/>
    </location>
</feature>
<feature type="compositionally biased region" description="Polar residues" evidence="9">
    <location>
        <begin position="693"/>
        <end position="702"/>
    </location>
</feature>
<dbReference type="GO" id="GO:0003712">
    <property type="term" value="F:transcription coregulator activity"/>
    <property type="evidence" value="ECO:0007669"/>
    <property type="project" value="InterPro"/>
</dbReference>
<evidence type="ECO:0000256" key="6">
    <source>
        <dbReference type="ARBA" id="ARBA00023163"/>
    </source>
</evidence>
<dbReference type="InterPro" id="IPR034605">
    <property type="entry name" value="PGC-1"/>
</dbReference>
<evidence type="ECO:0000256" key="3">
    <source>
        <dbReference type="ARBA" id="ARBA00022884"/>
    </source>
</evidence>
<dbReference type="Gene3D" id="3.30.70.330">
    <property type="match status" value="1"/>
</dbReference>
<dbReference type="Proteomes" id="UP000324632">
    <property type="component" value="Chromosome 19"/>
</dbReference>
<sequence>MAPPHGVELKDLKCRFTGNIESNASLDAQGESGKSDFPVFELDVEKTSDGSLEPSIMSIFQEKTGEPYSRLDAENEASLLSALTEILDSVDVETLSPFDTLPDSGIFSHQMGSDDTRLFPDIKISQSPVSKSGKDLVISDRQLRPRRQTVTSQRTDGEKNLRQSKSHSARTFQIESDPMFPQDELEFLLDLVRHMHPYCLRTYVEKDIRNNDVHVSSEEEEEFVDVEGYDEQEENVAELSGKDSDLNSLSEENTSSSRDANQMPQRSALVKKSETSRTKKRVSFAVHLTLVYEIPPEELDSDLPGPSVLEGHVDELFSPACDDPETLSSKSERMCDNTSPQKPKSLSLQQYRLLRQNKQLPLDERRMDHRTKWPSLLDLPSELLPILPQMTLKTPPDEKTDARSSEGRRSSYRNAAKVKTAERRCANICVDPPNPTLVTLKATQHEPESSTAPSEVQKQPPQTHPATHNTSQPLNSHSLASKPDVCSSCDDARHPELEPVTITSGSKSQMSSPQIVRQEEGEPIQTTAGEIGIEATDLTSLLEQFETQACEGQMTSTDKCQDLWSPHNRLMELGSTAGLTPPATPPHQTCKPLPPIKGTKHESMKPSPSKTIQIIDPRPLPPSKTHSKPPLPCFTPTLSPSRACIDHDYCSTSYTDTRVPSKARLDDRTEHLSGSVLLSPDTSPCRADAFESLQFSSRSPSPQDRGMTQRRGYSDSYRHSNSSSRSSCSSCSSSSSSSSRSRSRSPARKRYRLRHSGSSSSSRSSSRSPSHSPPRKRGRHCTRSRSRSLCRSGSWSRSPDRDWNEDRRRWQRSRELNRHHRQEEAHKMCQQKAIEERRVVYVGGIRGSMLPSDLKERFSLFGKVEDSTVHIRTHGDNFGFVTYYNTDDAFAAIENGSRLRRADEHPFDICFGGRRQFCKSDYADLDSSRDTNRASSDSLDFDTLLRQAQRGNRR</sequence>
<feature type="compositionally biased region" description="Low complexity" evidence="9">
    <location>
        <begin position="756"/>
        <end position="770"/>
    </location>
</feature>
<keyword evidence="4" id="KW-0805">Transcription regulation</keyword>
<dbReference type="EMBL" id="SOYY01000019">
    <property type="protein sequence ID" value="KAA0707365.1"/>
    <property type="molecule type" value="Genomic_DNA"/>
</dbReference>
<evidence type="ECO:0000313" key="12">
    <source>
        <dbReference type="Proteomes" id="UP000324632"/>
    </source>
</evidence>
<dbReference type="Pfam" id="PF00076">
    <property type="entry name" value="RRM_1"/>
    <property type="match status" value="1"/>
</dbReference>
<dbReference type="AlphaFoldDB" id="A0A5A9NDS8"/>
<reference evidence="11 12" key="1">
    <citation type="journal article" date="2019" name="Mol. Ecol. Resour.">
        <title>Chromosome-level genome assembly of Triplophysa tibetana, a fish adapted to the harsh high-altitude environment of the Tibetan Plateau.</title>
        <authorList>
            <person name="Yang X."/>
            <person name="Liu H."/>
            <person name="Ma Z."/>
            <person name="Zou Y."/>
            <person name="Zou M."/>
            <person name="Mao Y."/>
            <person name="Li X."/>
            <person name="Wang H."/>
            <person name="Chen T."/>
            <person name="Wang W."/>
            <person name="Yang R."/>
        </authorList>
    </citation>
    <scope>NUCLEOTIDE SEQUENCE [LARGE SCALE GENOMIC DNA]</scope>
    <source>
        <strain evidence="11">TTIB1903HZAU</strain>
        <tissue evidence="11">Muscle</tissue>
    </source>
</reference>
<feature type="compositionally biased region" description="Basic and acidic residues" evidence="9">
    <location>
        <begin position="132"/>
        <end position="143"/>
    </location>
</feature>
<evidence type="ECO:0000256" key="8">
    <source>
        <dbReference type="PROSITE-ProRule" id="PRU00176"/>
    </source>
</evidence>
<keyword evidence="3 8" id="KW-0694">RNA-binding</keyword>
<feature type="region of interest" description="Disordered" evidence="9">
    <location>
        <begin position="324"/>
        <end position="344"/>
    </location>
</feature>
<feature type="region of interest" description="Disordered" evidence="9">
    <location>
        <begin position="388"/>
        <end position="418"/>
    </location>
</feature>
<keyword evidence="7" id="KW-0539">Nucleus</keyword>
<evidence type="ECO:0000256" key="2">
    <source>
        <dbReference type="ARBA" id="ARBA00022553"/>
    </source>
</evidence>
<keyword evidence="5" id="KW-0010">Activator</keyword>
<dbReference type="PANTHER" id="PTHR15528">
    <property type="entry name" value="PEROXISOME PROLIFERATOR ACTIVATED RECEPTOR GAMMA COACTIVATOR 1 PGC-1 -RELATED"/>
    <property type="match status" value="1"/>
</dbReference>
<dbReference type="InterPro" id="IPR000504">
    <property type="entry name" value="RRM_dom"/>
</dbReference>
<feature type="domain" description="RRM" evidence="10">
    <location>
        <begin position="838"/>
        <end position="914"/>
    </location>
</feature>
<keyword evidence="6" id="KW-0804">Transcription</keyword>
<evidence type="ECO:0000256" key="5">
    <source>
        <dbReference type="ARBA" id="ARBA00023159"/>
    </source>
</evidence>
<evidence type="ECO:0000256" key="9">
    <source>
        <dbReference type="SAM" id="MobiDB-lite"/>
    </source>
</evidence>
<evidence type="ECO:0000256" key="7">
    <source>
        <dbReference type="ARBA" id="ARBA00023242"/>
    </source>
</evidence>
<evidence type="ECO:0000256" key="4">
    <source>
        <dbReference type="ARBA" id="ARBA00023015"/>
    </source>
</evidence>
<evidence type="ECO:0000259" key="10">
    <source>
        <dbReference type="PROSITE" id="PS50102"/>
    </source>
</evidence>
<feature type="compositionally biased region" description="Basic and acidic residues" evidence="9">
    <location>
        <begin position="798"/>
        <end position="807"/>
    </location>
</feature>
<dbReference type="SMART" id="SM00360">
    <property type="entry name" value="RRM"/>
    <property type="match status" value="1"/>
</dbReference>
<accession>A0A5A9NDS8</accession>
<gene>
    <name evidence="11" type="ORF">E1301_Tti021049</name>
</gene>
<feature type="compositionally biased region" description="Polar residues" evidence="9">
    <location>
        <begin position="449"/>
        <end position="479"/>
    </location>
</feature>
<keyword evidence="2" id="KW-0597">Phosphoprotein</keyword>
<dbReference type="PROSITE" id="PS50102">
    <property type="entry name" value="RRM"/>
    <property type="match status" value="1"/>
</dbReference>
<comment type="subcellular location">
    <subcellularLocation>
        <location evidence="1">Nucleus</location>
    </subcellularLocation>
</comment>
<dbReference type="SUPFAM" id="SSF54928">
    <property type="entry name" value="RNA-binding domain, RBD"/>
    <property type="match status" value="1"/>
</dbReference>
<dbReference type="GO" id="GO:0005634">
    <property type="term" value="C:nucleus"/>
    <property type="evidence" value="ECO:0007669"/>
    <property type="project" value="UniProtKB-SubCell"/>
</dbReference>
<name>A0A5A9NDS8_9TELE</name>
<feature type="compositionally biased region" description="Basic residues" evidence="9">
    <location>
        <begin position="773"/>
        <end position="788"/>
    </location>
</feature>
<feature type="compositionally biased region" description="Basic and acidic residues" evidence="9">
    <location>
        <begin position="395"/>
        <end position="409"/>
    </location>
</feature>